<comment type="catalytic activity">
    <reaction evidence="7">
        <text>a peptidoglycan chain = a peptidoglycan chain with N-acetyl-1,6-anhydromuramyl-[peptide] at the reducing end + a peptidoglycan chain with N-acetylglucosamine at the non-reducing end.</text>
        <dbReference type="EC" id="4.2.2.29"/>
    </reaction>
</comment>
<keyword evidence="6 7" id="KW-0961">Cell wall biogenesis/degradation</keyword>
<dbReference type="Gene3D" id="3.30.1490.480">
    <property type="entry name" value="Endolytic murein transglycosylase"/>
    <property type="match status" value="1"/>
</dbReference>
<dbReference type="PANTHER" id="PTHR30518">
    <property type="entry name" value="ENDOLYTIC MUREIN TRANSGLYCOSYLASE"/>
    <property type="match status" value="1"/>
</dbReference>
<comment type="caution">
    <text evidence="8">The sequence shown here is derived from an EMBL/GenBank/DDBJ whole genome shotgun (WGS) entry which is preliminary data.</text>
</comment>
<evidence type="ECO:0000256" key="4">
    <source>
        <dbReference type="ARBA" id="ARBA00023136"/>
    </source>
</evidence>
<dbReference type="PANTHER" id="PTHR30518:SF2">
    <property type="entry name" value="ENDOLYTIC MUREIN TRANSGLYCOSYLASE"/>
    <property type="match status" value="1"/>
</dbReference>
<evidence type="ECO:0000313" key="9">
    <source>
        <dbReference type="Proteomes" id="UP000216024"/>
    </source>
</evidence>
<dbReference type="HAMAP" id="MF_02065">
    <property type="entry name" value="MltG"/>
    <property type="match status" value="1"/>
</dbReference>
<dbReference type="GO" id="GO:0005886">
    <property type="term" value="C:plasma membrane"/>
    <property type="evidence" value="ECO:0007669"/>
    <property type="project" value="UniProtKB-SubCell"/>
</dbReference>
<dbReference type="GO" id="GO:0009252">
    <property type="term" value="P:peptidoglycan biosynthetic process"/>
    <property type="evidence" value="ECO:0007669"/>
    <property type="project" value="UniProtKB-UniRule"/>
</dbReference>
<evidence type="ECO:0000256" key="5">
    <source>
        <dbReference type="ARBA" id="ARBA00023239"/>
    </source>
</evidence>
<keyword evidence="1 7" id="KW-1003">Cell membrane</keyword>
<dbReference type="NCBIfam" id="TIGR00247">
    <property type="entry name" value="endolytic transglycosylase MltG"/>
    <property type="match status" value="1"/>
</dbReference>
<keyword evidence="4 7" id="KW-0472">Membrane</keyword>
<organism evidence="8 9">
    <name type="scientific">Anaeromicrobium sediminis</name>
    <dbReference type="NCBI Taxonomy" id="1478221"/>
    <lineage>
        <taxon>Bacteria</taxon>
        <taxon>Bacillati</taxon>
        <taxon>Bacillota</taxon>
        <taxon>Clostridia</taxon>
        <taxon>Peptostreptococcales</taxon>
        <taxon>Thermotaleaceae</taxon>
        <taxon>Anaeromicrobium</taxon>
    </lineage>
</organism>
<feature type="transmembrane region" description="Helical" evidence="7">
    <location>
        <begin position="5"/>
        <end position="24"/>
    </location>
</feature>
<keyword evidence="9" id="KW-1185">Reference proteome</keyword>
<dbReference type="AlphaFoldDB" id="A0A267MGA1"/>
<comment type="subcellular location">
    <subcellularLocation>
        <location evidence="7">Cell membrane</location>
        <topology evidence="7">Single-pass membrane protein</topology>
    </subcellularLocation>
</comment>
<accession>A0A267MGA1</accession>
<evidence type="ECO:0000256" key="6">
    <source>
        <dbReference type="ARBA" id="ARBA00023316"/>
    </source>
</evidence>
<name>A0A267MGA1_9FIRM</name>
<evidence type="ECO:0000256" key="1">
    <source>
        <dbReference type="ARBA" id="ARBA00022475"/>
    </source>
</evidence>
<dbReference type="OrthoDB" id="9814591at2"/>
<protein>
    <recommendedName>
        <fullName evidence="7">Endolytic murein transglycosylase</fullName>
        <ecNumber evidence="7">4.2.2.29</ecNumber>
    </recommendedName>
    <alternativeName>
        <fullName evidence="7">Peptidoglycan lytic transglycosylase</fullName>
    </alternativeName>
    <alternativeName>
        <fullName evidence="7">Peptidoglycan polymerization terminase</fullName>
    </alternativeName>
</protein>
<keyword evidence="3 7" id="KW-1133">Transmembrane helix</keyword>
<dbReference type="CDD" id="cd08010">
    <property type="entry name" value="MltG_like"/>
    <property type="match status" value="1"/>
</dbReference>
<dbReference type="RefSeq" id="WP_095134379.1">
    <property type="nucleotide sequence ID" value="NZ_NIBG01000013.1"/>
</dbReference>
<comment type="function">
    <text evidence="7">Functions as a peptidoglycan terminase that cleaves nascent peptidoglycan strands endolytically to terminate their elongation.</text>
</comment>
<keyword evidence="2 7" id="KW-0812">Transmembrane</keyword>
<evidence type="ECO:0000256" key="7">
    <source>
        <dbReference type="HAMAP-Rule" id="MF_02065"/>
    </source>
</evidence>
<proteinExistence type="inferred from homology"/>
<evidence type="ECO:0000256" key="3">
    <source>
        <dbReference type="ARBA" id="ARBA00022989"/>
    </source>
</evidence>
<feature type="site" description="Important for catalytic activity" evidence="7">
    <location>
        <position position="215"/>
    </location>
</feature>
<evidence type="ECO:0000313" key="8">
    <source>
        <dbReference type="EMBL" id="PAB58614.1"/>
    </source>
</evidence>
<dbReference type="Pfam" id="PF02618">
    <property type="entry name" value="YceG"/>
    <property type="match status" value="1"/>
</dbReference>
<dbReference type="Proteomes" id="UP000216024">
    <property type="component" value="Unassembled WGS sequence"/>
</dbReference>
<comment type="similarity">
    <text evidence="7">Belongs to the transglycosylase MltG family.</text>
</comment>
<dbReference type="Gene3D" id="3.30.160.60">
    <property type="entry name" value="Classic Zinc Finger"/>
    <property type="match status" value="1"/>
</dbReference>
<dbReference type="InterPro" id="IPR003770">
    <property type="entry name" value="MLTG-like"/>
</dbReference>
<dbReference type="GO" id="GO:0008932">
    <property type="term" value="F:lytic endotransglycosylase activity"/>
    <property type="evidence" value="ECO:0007669"/>
    <property type="project" value="UniProtKB-UniRule"/>
</dbReference>
<dbReference type="EMBL" id="NIBG01000013">
    <property type="protein sequence ID" value="PAB58614.1"/>
    <property type="molecule type" value="Genomic_DNA"/>
</dbReference>
<dbReference type="GO" id="GO:0071555">
    <property type="term" value="P:cell wall organization"/>
    <property type="evidence" value="ECO:0007669"/>
    <property type="project" value="UniProtKB-KW"/>
</dbReference>
<gene>
    <name evidence="7" type="primary">mltG</name>
    <name evidence="8" type="ORF">CCE28_14110</name>
</gene>
<keyword evidence="5 7" id="KW-0456">Lyase</keyword>
<sequence length="335" mass="38566">MKKKIFIGILIICCIISFSIYKIYNFTINEKETVIYIKEGSSLWEVSRNLKENNIISSDKYFVLYAKLKGFEKKIKTGKYSLPGKIKLQELLEILEKPSVEYVVMTFPEGYNLYQIAFKLEKNNLVNKEKFINAGLDILNKNTMVMEREYVFYQLEGYLFPDTYHIPIGSSEEDIINTMFNKLQDVFSQEHRMRAEELGLTINEIITIASLIEKEAANDKERKAIGGVIYNRLKIGMPLQIDASVIYGNMKGTGNISRVTYDDLKVESKYNTYLFKGLPPGPIASPGKASIEAALYPEDNDYLYYVLGENGHVFSKTYKEHLQNVNKYIKNKTSK</sequence>
<dbReference type="EC" id="4.2.2.29" evidence="7"/>
<evidence type="ECO:0000256" key="2">
    <source>
        <dbReference type="ARBA" id="ARBA00022692"/>
    </source>
</evidence>
<reference evidence="8 9" key="1">
    <citation type="submission" date="2017-06" db="EMBL/GenBank/DDBJ databases">
        <title>Draft genome sequence of anaerobic fermentative bacterium Anaeromicrobium sediminis DY2726D isolated from West Pacific Ocean sediments.</title>
        <authorList>
            <person name="Zeng X."/>
        </authorList>
    </citation>
    <scope>NUCLEOTIDE SEQUENCE [LARGE SCALE GENOMIC DNA]</scope>
    <source>
        <strain evidence="8 9">DY2726D</strain>
    </source>
</reference>